<dbReference type="Gene3D" id="3.30.420.10">
    <property type="entry name" value="Ribonuclease H-like superfamily/Ribonuclease H"/>
    <property type="match status" value="1"/>
</dbReference>
<dbReference type="PROSITE" id="PS50822">
    <property type="entry name" value="PIWI"/>
    <property type="match status" value="1"/>
</dbReference>
<evidence type="ECO:0000259" key="2">
    <source>
        <dbReference type="PROSITE" id="PS50822"/>
    </source>
</evidence>
<protein>
    <recommendedName>
        <fullName evidence="2">Piwi domain-containing protein</fullName>
    </recommendedName>
</protein>
<accession>A0ABR0RYU0</accession>
<dbReference type="Proteomes" id="UP001334248">
    <property type="component" value="Unassembled WGS sequence"/>
</dbReference>
<name>A0ABR0RYU0_9EURO</name>
<dbReference type="InterPro" id="IPR036397">
    <property type="entry name" value="RNaseH_sf"/>
</dbReference>
<dbReference type="SUPFAM" id="SSF101690">
    <property type="entry name" value="PAZ domain"/>
    <property type="match status" value="1"/>
</dbReference>
<gene>
    <name evidence="3" type="ORF">PMZ80_002975</name>
</gene>
<feature type="region of interest" description="Disordered" evidence="1">
    <location>
        <begin position="921"/>
        <end position="942"/>
    </location>
</feature>
<dbReference type="GeneID" id="89996424"/>
<feature type="compositionally biased region" description="Low complexity" evidence="1">
    <location>
        <begin position="153"/>
        <end position="199"/>
    </location>
</feature>
<proteinExistence type="predicted"/>
<dbReference type="Gene3D" id="3.40.50.2300">
    <property type="match status" value="1"/>
</dbReference>
<dbReference type="SMART" id="SM00950">
    <property type="entry name" value="Piwi"/>
    <property type="match status" value="1"/>
</dbReference>
<feature type="domain" description="Piwi" evidence="2">
    <location>
        <begin position="796"/>
        <end position="1134"/>
    </location>
</feature>
<evidence type="ECO:0000256" key="1">
    <source>
        <dbReference type="SAM" id="MobiDB-lite"/>
    </source>
</evidence>
<evidence type="ECO:0000313" key="4">
    <source>
        <dbReference type="Proteomes" id="UP001334248"/>
    </source>
</evidence>
<keyword evidence="4" id="KW-1185">Reference proteome</keyword>
<dbReference type="RefSeq" id="XP_064733857.1">
    <property type="nucleotide sequence ID" value="XM_064871404.1"/>
</dbReference>
<dbReference type="SUPFAM" id="SSF53098">
    <property type="entry name" value="Ribonuclease H-like"/>
    <property type="match status" value="1"/>
</dbReference>
<reference evidence="3 4" key="1">
    <citation type="journal article" date="2023" name="Res Sq">
        <title>Genomic and morphological characterization of Knufia obscura isolated from the Mars 2020 spacecraft assembly facility.</title>
        <authorList>
            <person name="Chander A.M."/>
            <person name="Teixeira M.M."/>
            <person name="Singh N.K."/>
            <person name="Williams M.P."/>
            <person name="Parker C.W."/>
            <person name="Leo P."/>
            <person name="Stajich J.E."/>
            <person name="Torok T."/>
            <person name="Tighe S."/>
            <person name="Mason C.E."/>
            <person name="Venkateswaran K."/>
        </authorList>
    </citation>
    <scope>NUCLEOTIDE SEQUENCE [LARGE SCALE GENOMIC DNA]</scope>
    <source>
        <strain evidence="3 4">CCFEE 5817</strain>
    </source>
</reference>
<feature type="region of interest" description="Disordered" evidence="1">
    <location>
        <begin position="1"/>
        <end position="29"/>
    </location>
</feature>
<dbReference type="InterPro" id="IPR012337">
    <property type="entry name" value="RNaseH-like_sf"/>
</dbReference>
<dbReference type="PANTHER" id="PTHR22891">
    <property type="entry name" value="EUKARYOTIC TRANSLATION INITIATION FACTOR 2C"/>
    <property type="match status" value="1"/>
</dbReference>
<dbReference type="InterPro" id="IPR036085">
    <property type="entry name" value="PAZ_dom_sf"/>
</dbReference>
<dbReference type="InterPro" id="IPR003165">
    <property type="entry name" value="Piwi"/>
</dbReference>
<sequence length="1168" mass="129075">MLGGAEGVLGEESTQYPPRAPHSDPLKVPPSYEAVKSLFDLSNEPLPPPSKLPHRGLVKSNHFKVVHKENLVLYQHHITKITELAKPPQQEASNRASVPGNSEEVEDKAAIIGDSDKQQTAHSSQPAPKHSTWANLVATGPDHGHSKSVKPLASTTSSPGKSSTGKPSPSKPSPGGTASGGPDSNNAASDSPASNNPPGAGQGPESSASGDPQPGATTSAGNAVDLKARKKRRLIVLLLKQLNQEEKSATVVSNFTDQLISRNPIAAAASPGFVTVNYYDEDQAAASTPPLQYNIHIGTAETIEVGKLNQYLSGSQTLTAAGFASLDNVSRTREKVVNALNIIFSHHANSATNRWANAAPFRPRDVDPWRSAEPAVAAVGSKKFFPCHIQTSNDPDKALDLDVPGPNHSTSPPWSVPDGKHLAAEPGFLRSARALLHQNLLLNVNTTTSAFYHGVGLTQLKRLRWPDGQGDLKQLESFIKGLRVRTTYMIDNNVRDHERIYTITGLAGTYEFHTQERGEHKPYPWDLSNKNKRQQGPFPQYCSFPKEGVEVSVYDHSFKTYGIILAGDDLIVRTGGAKGSLLPMSKLMVLPGQAYKQKTQLVRNAQRDPYNNYREITQSAATLFGWTPDDQPTRFRQDGPFGVSLEVNARREATLIDVPADRLSQPSLAYRNNDLELTAVTDNPWNLEGRKAITPASAGSQSTWTLLPLRYGQGNDRRWSVERPENLDEFVRLFQIQLNAFGMTNVRFDPINGPRPNDTYANWPASTFSVHQRDIDANERDLSAKFQQVKQKRCLFVVVLLPDRNNDLYAAIKKVADVQTQLNVACCIRKRWKLPGRGNFTPQRITNDANVIGNMLMKINLKSSNEAVDRQLTDKPDLLTGKTMIVGMDVTHAGAGSQKGAPSIAAMVASHDEHFAQWPVSLKSNPRQQEQEEGQSREEFKAAQEKTVTLSTMLDERLACYRRHNNDELPEKIIFYRDGLSEGQMFDMCKNEEISQLRTSIRNVYEPGREPKIMVICAVKRHNTRFFGLRDRRSVLTNHNNGQLLPGVVVYKGVTNGNFQDFFLASQVAALGTCRPTHYVVLENDFGDQYNITDVARATYDLCYLFGRCSVSVGLVPAAYYADKACDRARFYVRRFYNTPNSNAQFNQASLPTFNASLGQLTDRMFYI</sequence>
<feature type="region of interest" description="Disordered" evidence="1">
    <location>
        <begin position="115"/>
        <end position="225"/>
    </location>
</feature>
<dbReference type="Gene3D" id="2.170.260.10">
    <property type="entry name" value="paz domain"/>
    <property type="match status" value="1"/>
</dbReference>
<feature type="compositionally biased region" description="Polar residues" evidence="1">
    <location>
        <begin position="204"/>
        <end position="221"/>
    </location>
</feature>
<evidence type="ECO:0000313" key="3">
    <source>
        <dbReference type="EMBL" id="KAK5945767.1"/>
    </source>
</evidence>
<dbReference type="EMBL" id="JAVHJV010000002">
    <property type="protein sequence ID" value="KAK5945767.1"/>
    <property type="molecule type" value="Genomic_DNA"/>
</dbReference>
<comment type="caution">
    <text evidence="3">The sequence shown here is derived from an EMBL/GenBank/DDBJ whole genome shotgun (WGS) entry which is preliminary data.</text>
</comment>
<dbReference type="Pfam" id="PF02171">
    <property type="entry name" value="Piwi"/>
    <property type="match status" value="1"/>
</dbReference>
<organism evidence="3 4">
    <name type="scientific">Knufia obscura</name>
    <dbReference type="NCBI Taxonomy" id="1635080"/>
    <lineage>
        <taxon>Eukaryota</taxon>
        <taxon>Fungi</taxon>
        <taxon>Dikarya</taxon>
        <taxon>Ascomycota</taxon>
        <taxon>Pezizomycotina</taxon>
        <taxon>Eurotiomycetes</taxon>
        <taxon>Chaetothyriomycetidae</taxon>
        <taxon>Chaetothyriales</taxon>
        <taxon>Trichomeriaceae</taxon>
        <taxon>Knufia</taxon>
    </lineage>
</organism>